<reference evidence="3" key="1">
    <citation type="submission" date="2010-07" db="EMBL/GenBank/DDBJ databases">
        <title>The genome sequence of Gaeumannomyces graminis var. tritici strain R3-111a-1.</title>
        <authorList>
            <consortium name="The Broad Institute Genome Sequencing Platform"/>
            <person name="Ma L.-J."/>
            <person name="Dead R."/>
            <person name="Young S."/>
            <person name="Zeng Q."/>
            <person name="Koehrsen M."/>
            <person name="Alvarado L."/>
            <person name="Berlin A."/>
            <person name="Chapman S.B."/>
            <person name="Chen Z."/>
            <person name="Freedman E."/>
            <person name="Gellesch M."/>
            <person name="Goldberg J."/>
            <person name="Griggs A."/>
            <person name="Gujja S."/>
            <person name="Heilman E.R."/>
            <person name="Heiman D."/>
            <person name="Hepburn T."/>
            <person name="Howarth C."/>
            <person name="Jen D."/>
            <person name="Larson L."/>
            <person name="Mehta T."/>
            <person name="Neiman D."/>
            <person name="Pearson M."/>
            <person name="Roberts A."/>
            <person name="Saif S."/>
            <person name="Shea T."/>
            <person name="Shenoy N."/>
            <person name="Sisk P."/>
            <person name="Stolte C."/>
            <person name="Sykes S."/>
            <person name="Walk T."/>
            <person name="White J."/>
            <person name="Yandava C."/>
            <person name="Haas B."/>
            <person name="Nusbaum C."/>
            <person name="Birren B."/>
        </authorList>
    </citation>
    <scope>NUCLEOTIDE SEQUENCE [LARGE SCALE GENOMIC DNA]</scope>
    <source>
        <strain evidence="3">R3-111a-1</strain>
    </source>
</reference>
<evidence type="ECO:0000313" key="3">
    <source>
        <dbReference type="Proteomes" id="UP000006039"/>
    </source>
</evidence>
<gene>
    <name evidence="2" type="primary">20352908</name>
    <name evidence="1" type="ORF">GGTG_12450</name>
</gene>
<protein>
    <submittedName>
        <fullName evidence="1 2">Uncharacterized protein</fullName>
    </submittedName>
</protein>
<dbReference type="Proteomes" id="UP000006039">
    <property type="component" value="Unassembled WGS sequence"/>
</dbReference>
<dbReference type="OrthoDB" id="10542374at2759"/>
<reference evidence="2" key="4">
    <citation type="journal article" date="2015" name="G3 (Bethesda)">
        <title>Genome sequences of three phytopathogenic species of the Magnaporthaceae family of fungi.</title>
        <authorList>
            <person name="Okagaki L.H."/>
            <person name="Nunes C.C."/>
            <person name="Sailsbery J."/>
            <person name="Clay B."/>
            <person name="Brown D."/>
            <person name="John T."/>
            <person name="Oh Y."/>
            <person name="Young N."/>
            <person name="Fitzgerald M."/>
            <person name="Haas B.J."/>
            <person name="Zeng Q."/>
            <person name="Young S."/>
            <person name="Adiconis X."/>
            <person name="Fan L."/>
            <person name="Levin J.Z."/>
            <person name="Mitchell T.K."/>
            <person name="Okubara P.A."/>
            <person name="Farman M.L."/>
            <person name="Kohn L.M."/>
            <person name="Birren B."/>
            <person name="Ma L.-J."/>
            <person name="Dean R.A."/>
        </authorList>
    </citation>
    <scope>NUCLEOTIDE SEQUENCE</scope>
    <source>
        <strain evidence="2">R3-111a-1</strain>
    </source>
</reference>
<reference evidence="1" key="2">
    <citation type="submission" date="2010-07" db="EMBL/GenBank/DDBJ databases">
        <authorList>
            <consortium name="The Broad Institute Genome Sequencing Platform"/>
            <consortium name="Broad Institute Genome Sequencing Center for Infectious Disease"/>
            <person name="Ma L.-J."/>
            <person name="Dead R."/>
            <person name="Young S."/>
            <person name="Zeng Q."/>
            <person name="Koehrsen M."/>
            <person name="Alvarado L."/>
            <person name="Berlin A."/>
            <person name="Chapman S.B."/>
            <person name="Chen Z."/>
            <person name="Freedman E."/>
            <person name="Gellesch M."/>
            <person name="Goldberg J."/>
            <person name="Griggs A."/>
            <person name="Gujja S."/>
            <person name="Heilman E.R."/>
            <person name="Heiman D."/>
            <person name="Hepburn T."/>
            <person name="Howarth C."/>
            <person name="Jen D."/>
            <person name="Larson L."/>
            <person name="Mehta T."/>
            <person name="Neiman D."/>
            <person name="Pearson M."/>
            <person name="Roberts A."/>
            <person name="Saif S."/>
            <person name="Shea T."/>
            <person name="Shenoy N."/>
            <person name="Sisk P."/>
            <person name="Stolte C."/>
            <person name="Sykes S."/>
            <person name="Walk T."/>
            <person name="White J."/>
            <person name="Yandava C."/>
            <person name="Haas B."/>
            <person name="Nusbaum C."/>
            <person name="Birren B."/>
        </authorList>
    </citation>
    <scope>NUCLEOTIDE SEQUENCE</scope>
    <source>
        <strain evidence="1">R3-111a-1</strain>
    </source>
</reference>
<dbReference type="RefSeq" id="XP_009228611.1">
    <property type="nucleotide sequence ID" value="XM_009230347.1"/>
</dbReference>
<dbReference type="eggNOG" id="ENOG502RN9K">
    <property type="taxonomic scope" value="Eukaryota"/>
</dbReference>
<dbReference type="HOGENOM" id="CLU_1019584_0_0_1"/>
<dbReference type="VEuPathDB" id="FungiDB:GGTG_12450"/>
<evidence type="ECO:0000313" key="2">
    <source>
        <dbReference type="EnsemblFungi" id="EJT70277"/>
    </source>
</evidence>
<reference evidence="2" key="5">
    <citation type="submission" date="2018-04" db="UniProtKB">
        <authorList>
            <consortium name="EnsemblFungi"/>
        </authorList>
    </citation>
    <scope>IDENTIFICATION</scope>
    <source>
        <strain evidence="2">R3-111a-1</strain>
    </source>
</reference>
<accession>J3PG24</accession>
<organism evidence="1">
    <name type="scientific">Gaeumannomyces tritici (strain R3-111a-1)</name>
    <name type="common">Wheat and barley take-all root rot fungus</name>
    <name type="synonym">Gaeumannomyces graminis var. tritici</name>
    <dbReference type="NCBI Taxonomy" id="644352"/>
    <lineage>
        <taxon>Eukaryota</taxon>
        <taxon>Fungi</taxon>
        <taxon>Dikarya</taxon>
        <taxon>Ascomycota</taxon>
        <taxon>Pezizomycotina</taxon>
        <taxon>Sordariomycetes</taxon>
        <taxon>Sordariomycetidae</taxon>
        <taxon>Magnaporthales</taxon>
        <taxon>Magnaporthaceae</taxon>
        <taxon>Gaeumannomyces</taxon>
    </lineage>
</organism>
<dbReference type="EMBL" id="GL385402">
    <property type="protein sequence ID" value="EJT70277.1"/>
    <property type="molecule type" value="Genomic_DNA"/>
</dbReference>
<dbReference type="GeneID" id="20352908"/>
<dbReference type="EnsemblFungi" id="EJT70277">
    <property type="protein sequence ID" value="EJT70277"/>
    <property type="gene ID" value="GGTG_12450"/>
</dbReference>
<sequence length="273" mass="29367">MQSVINFDPSRAEQILGFALAAYTADAILPQPDPNDPLWETLVGTMQRPPAPQGWFEEIMNSGPMREVTGVVGIVLPAAICWAFHSPETKKKTAAFLKRHYNRLVSWDSAVGLVSTLLPQLALVTVGGCLSLCWTGDTAALKGLGEAFSCWTVSTIVYHCIYWHPDATTAMAPKDDCSKNATRRRTMPSSALALGLRAVGRHDAGCHGRFGMFFDISAGRPFFNALASCLFGGMEASFLGYFAGSYIAADAAMRLEPAIHGYLGTLSSRAGDP</sequence>
<evidence type="ECO:0000313" key="1">
    <source>
        <dbReference type="EMBL" id="EJT70277.1"/>
    </source>
</evidence>
<keyword evidence="3" id="KW-1185">Reference proteome</keyword>
<dbReference type="AlphaFoldDB" id="J3PG24"/>
<name>J3PG24_GAET3</name>
<proteinExistence type="predicted"/>
<reference evidence="1" key="3">
    <citation type="submission" date="2010-09" db="EMBL/GenBank/DDBJ databases">
        <title>Annotation of Gaeumannomyces graminis var. tritici R3-111a-1.</title>
        <authorList>
            <consortium name="The Broad Institute Genome Sequencing Platform"/>
            <person name="Ma L.-J."/>
            <person name="Dead R."/>
            <person name="Young S.K."/>
            <person name="Zeng Q."/>
            <person name="Gargeya S."/>
            <person name="Fitzgerald M."/>
            <person name="Haas B."/>
            <person name="Abouelleil A."/>
            <person name="Alvarado L."/>
            <person name="Arachchi H.M."/>
            <person name="Berlin A."/>
            <person name="Brown A."/>
            <person name="Chapman S.B."/>
            <person name="Chen Z."/>
            <person name="Dunbar C."/>
            <person name="Freedman E."/>
            <person name="Gearin G."/>
            <person name="Gellesch M."/>
            <person name="Goldberg J."/>
            <person name="Griggs A."/>
            <person name="Gujja S."/>
            <person name="Heiman D."/>
            <person name="Howarth C."/>
            <person name="Larson L."/>
            <person name="Lui A."/>
            <person name="MacDonald P.J.P."/>
            <person name="Mehta T."/>
            <person name="Montmayeur A."/>
            <person name="Murphy C."/>
            <person name="Neiman D."/>
            <person name="Pearson M."/>
            <person name="Priest M."/>
            <person name="Roberts A."/>
            <person name="Saif S."/>
            <person name="Shea T."/>
            <person name="Shenoy N."/>
            <person name="Sisk P."/>
            <person name="Stolte C."/>
            <person name="Sykes S."/>
            <person name="Yandava C."/>
            <person name="Wortman J."/>
            <person name="Nusbaum C."/>
            <person name="Birren B."/>
        </authorList>
    </citation>
    <scope>NUCLEOTIDE SEQUENCE</scope>
    <source>
        <strain evidence="1">R3-111a-1</strain>
    </source>
</reference>